<evidence type="ECO:0000259" key="6">
    <source>
        <dbReference type="PROSITE" id="PS50089"/>
    </source>
</evidence>
<feature type="compositionally biased region" description="Low complexity" evidence="5">
    <location>
        <begin position="312"/>
        <end position="322"/>
    </location>
</feature>
<gene>
    <name evidence="7" type="ORF">Vbra_20043</name>
</gene>
<feature type="region of interest" description="Disordered" evidence="5">
    <location>
        <begin position="261"/>
        <end position="523"/>
    </location>
</feature>
<feature type="compositionally biased region" description="Low complexity" evidence="5">
    <location>
        <begin position="359"/>
        <end position="445"/>
    </location>
</feature>
<dbReference type="AlphaFoldDB" id="A0A0G4E9K3"/>
<dbReference type="CDD" id="cd16449">
    <property type="entry name" value="RING-HC"/>
    <property type="match status" value="1"/>
</dbReference>
<dbReference type="STRING" id="1169540.A0A0G4E9K3"/>
<dbReference type="Proteomes" id="UP000041254">
    <property type="component" value="Unassembled WGS sequence"/>
</dbReference>
<evidence type="ECO:0000256" key="5">
    <source>
        <dbReference type="SAM" id="MobiDB-lite"/>
    </source>
</evidence>
<dbReference type="VEuPathDB" id="CryptoDB:Vbra_20043"/>
<dbReference type="EMBL" id="CDMY01000047">
    <property type="protein sequence ID" value="CEL92088.1"/>
    <property type="molecule type" value="Genomic_DNA"/>
</dbReference>
<dbReference type="PROSITE" id="PS50089">
    <property type="entry name" value="ZF_RING_2"/>
    <property type="match status" value="1"/>
</dbReference>
<dbReference type="OMA" id="TLAHIEC"/>
<dbReference type="InterPro" id="IPR013083">
    <property type="entry name" value="Znf_RING/FYVE/PHD"/>
</dbReference>
<dbReference type="PROSITE" id="PS00518">
    <property type="entry name" value="ZF_RING_1"/>
    <property type="match status" value="1"/>
</dbReference>
<dbReference type="SMART" id="SM00368">
    <property type="entry name" value="LRR_RI"/>
    <property type="match status" value="2"/>
</dbReference>
<feature type="domain" description="RING-type" evidence="6">
    <location>
        <begin position="559"/>
        <end position="598"/>
    </location>
</feature>
<evidence type="ECO:0000256" key="4">
    <source>
        <dbReference type="PROSITE-ProRule" id="PRU00175"/>
    </source>
</evidence>
<organism evidence="7 8">
    <name type="scientific">Vitrella brassicaformis (strain CCMP3155)</name>
    <dbReference type="NCBI Taxonomy" id="1169540"/>
    <lineage>
        <taxon>Eukaryota</taxon>
        <taxon>Sar</taxon>
        <taxon>Alveolata</taxon>
        <taxon>Colpodellida</taxon>
        <taxon>Vitrellaceae</taxon>
        <taxon>Vitrella</taxon>
    </lineage>
</organism>
<feature type="compositionally biased region" description="Pro residues" evidence="5">
    <location>
        <begin position="330"/>
        <end position="345"/>
    </location>
</feature>
<keyword evidence="3" id="KW-0862">Zinc</keyword>
<dbReference type="SUPFAM" id="SSF52047">
    <property type="entry name" value="RNI-like"/>
    <property type="match status" value="1"/>
</dbReference>
<dbReference type="InterPro" id="IPR017907">
    <property type="entry name" value="Znf_RING_CS"/>
</dbReference>
<dbReference type="InterPro" id="IPR001611">
    <property type="entry name" value="Leu-rich_rpt"/>
</dbReference>
<reference evidence="7 8" key="1">
    <citation type="submission" date="2014-11" db="EMBL/GenBank/DDBJ databases">
        <authorList>
            <person name="Zhu J."/>
            <person name="Qi W."/>
            <person name="Song R."/>
        </authorList>
    </citation>
    <scope>NUCLEOTIDE SEQUENCE [LARGE SCALE GENOMIC DNA]</scope>
</reference>
<dbReference type="InterPro" id="IPR001841">
    <property type="entry name" value="Znf_RING"/>
</dbReference>
<dbReference type="Gene3D" id="3.30.40.10">
    <property type="entry name" value="Zinc/RING finger domain, C3HC4 (zinc finger)"/>
    <property type="match status" value="1"/>
</dbReference>
<dbReference type="Pfam" id="PF13920">
    <property type="entry name" value="zf-C3HC4_3"/>
    <property type="match status" value="1"/>
</dbReference>
<keyword evidence="8" id="KW-1185">Reference proteome</keyword>
<dbReference type="GO" id="GO:0008270">
    <property type="term" value="F:zinc ion binding"/>
    <property type="evidence" value="ECO:0007669"/>
    <property type="project" value="UniProtKB-KW"/>
</dbReference>
<evidence type="ECO:0000256" key="3">
    <source>
        <dbReference type="ARBA" id="ARBA00022833"/>
    </source>
</evidence>
<dbReference type="SUPFAM" id="SSF57850">
    <property type="entry name" value="RING/U-box"/>
    <property type="match status" value="1"/>
</dbReference>
<dbReference type="Gene3D" id="3.80.10.10">
    <property type="entry name" value="Ribonuclease Inhibitor"/>
    <property type="match status" value="1"/>
</dbReference>
<keyword evidence="2 4" id="KW-0863">Zinc-finger</keyword>
<evidence type="ECO:0000256" key="2">
    <source>
        <dbReference type="ARBA" id="ARBA00022771"/>
    </source>
</evidence>
<name>A0A0G4E9K3_VITBC</name>
<sequence>MVHPRQARDWARFVGRPRGYPGEVDILLDPQDTHSPRKGFPPLSDEDATHFAEWLQRPANYQTMMSPGSYLIVNMNCNKDKRESGPHSPVIERGLHNSGTIAVMNAFISLARRLMEPAPPRQIHLDIRILKLYRNHISDTGATAIADLIRALPTALEELHLSHNHLTARGAKAIIEAFDDGRKRGLYPKNRGGPFPVWLRMENQITPGGIDGRELNEFLVSRKITFCQEMGRDGGRETCGTKFCKHWDTRRGESCPLLHLGTNAEMPPSEYNFTSRALRGSSRPSTPAQQQQQPHPPQQQHPSAKVRPSPSPASLPRLNSHPVGHHNNHQPPPPAPSGPPAPPHRPMIHTGGPGPSRGPPHLQQQHQQYQPVAKQHQASTPPRTPSNNSTPRASVSSGTSSSLGAGPSGTTTAKAPAAAAAGGPPQANGQQGRPQQQTQQYVPKQQQPPPPPPAPAPPRQPAPPPPKQQAPVPAPPKVPAPAPPKQPAPKAPAGSGDGGAGVGVRGRVEGKGKAQGGGGGEEAKAMEELKKSYAMLKKRYLEGLQQLKVVDEALGSIECTMCMDAKRTHVIAMCGHTICSRCASEQQLAAGGKCPWCQKEISFLHKVEGW</sequence>
<dbReference type="OrthoDB" id="332618at2759"/>
<dbReference type="InParanoid" id="A0A0G4E9K3"/>
<feature type="compositionally biased region" description="Pro residues" evidence="5">
    <location>
        <begin position="446"/>
        <end position="490"/>
    </location>
</feature>
<evidence type="ECO:0000313" key="7">
    <source>
        <dbReference type="EMBL" id="CEL92088.1"/>
    </source>
</evidence>
<accession>A0A0G4E9K3</accession>
<keyword evidence="1" id="KW-0479">Metal-binding</keyword>
<dbReference type="InterPro" id="IPR032675">
    <property type="entry name" value="LRR_dom_sf"/>
</dbReference>
<evidence type="ECO:0000313" key="8">
    <source>
        <dbReference type="Proteomes" id="UP000041254"/>
    </source>
</evidence>
<feature type="compositionally biased region" description="Gly residues" evidence="5">
    <location>
        <begin position="495"/>
        <end position="504"/>
    </location>
</feature>
<evidence type="ECO:0000256" key="1">
    <source>
        <dbReference type="ARBA" id="ARBA00022723"/>
    </source>
</evidence>
<dbReference type="Pfam" id="PF13516">
    <property type="entry name" value="LRR_6"/>
    <property type="match status" value="2"/>
</dbReference>
<protein>
    <recommendedName>
        <fullName evidence="6">RING-type domain-containing protein</fullName>
    </recommendedName>
</protein>
<proteinExistence type="predicted"/>